<dbReference type="RefSeq" id="WP_075776071.1">
    <property type="nucleotide sequence ID" value="NZ_CP019437.1"/>
</dbReference>
<protein>
    <recommendedName>
        <fullName evidence="2">DUF1206 domain-containing protein</fullName>
    </recommendedName>
</protein>
<organism evidence="3 4">
    <name type="scientific">Thioclava nitratireducens</name>
    <dbReference type="NCBI Taxonomy" id="1915078"/>
    <lineage>
        <taxon>Bacteria</taxon>
        <taxon>Pseudomonadati</taxon>
        <taxon>Pseudomonadota</taxon>
        <taxon>Alphaproteobacteria</taxon>
        <taxon>Rhodobacterales</taxon>
        <taxon>Paracoccaceae</taxon>
        <taxon>Thioclava</taxon>
    </lineage>
</organism>
<keyword evidence="1" id="KW-0812">Transmembrane</keyword>
<feature type="domain" description="DUF1206" evidence="2">
    <location>
        <begin position="102"/>
        <end position="169"/>
    </location>
</feature>
<feature type="transmembrane region" description="Helical" evidence="1">
    <location>
        <begin position="186"/>
        <end position="212"/>
    </location>
</feature>
<feature type="transmembrane region" description="Helical" evidence="1">
    <location>
        <begin position="28"/>
        <end position="47"/>
    </location>
</feature>
<evidence type="ECO:0000259" key="2">
    <source>
        <dbReference type="Pfam" id="PF06724"/>
    </source>
</evidence>
<evidence type="ECO:0000313" key="4">
    <source>
        <dbReference type="Proteomes" id="UP000185622"/>
    </source>
</evidence>
<evidence type="ECO:0000313" key="3">
    <source>
        <dbReference type="EMBL" id="AQS47632.1"/>
    </source>
</evidence>
<dbReference type="Proteomes" id="UP000185622">
    <property type="component" value="Chromosome"/>
</dbReference>
<feature type="transmembrane region" description="Helical" evidence="1">
    <location>
        <begin position="99"/>
        <end position="124"/>
    </location>
</feature>
<feature type="transmembrane region" description="Helical" evidence="1">
    <location>
        <begin position="237"/>
        <end position="259"/>
    </location>
</feature>
<keyword evidence="1" id="KW-1133">Transmembrane helix</keyword>
<dbReference type="EMBL" id="CP019437">
    <property type="protein sequence ID" value="AQS47632.1"/>
    <property type="molecule type" value="Genomic_DNA"/>
</dbReference>
<feature type="domain" description="DUF1206" evidence="2">
    <location>
        <begin position="191"/>
        <end position="260"/>
    </location>
</feature>
<gene>
    <name evidence="3" type="ORF">BMG03_07335</name>
</gene>
<reference evidence="3 4" key="1">
    <citation type="submission" date="2017-01" db="EMBL/GenBank/DDBJ databases">
        <title>The complete genome sequence of a sulfur-oxidizing marine bacterium Thioclava sp. 25B10_4T.</title>
        <authorList>
            <person name="Liu Y."/>
            <person name="Lai Q."/>
            <person name="Shao Z."/>
        </authorList>
    </citation>
    <scope>NUCLEOTIDE SEQUENCE [LARGE SCALE GENOMIC DNA]</scope>
    <source>
        <strain evidence="3 4">25B10_4</strain>
    </source>
</reference>
<dbReference type="Pfam" id="PF06724">
    <property type="entry name" value="DUF1206"/>
    <property type="match status" value="3"/>
</dbReference>
<keyword evidence="1" id="KW-0472">Membrane</keyword>
<sequence>MSATNSHDPDDFAWAVPVMRTGYGGRGLVYLVVAGVSLWSLFHGGSAEGTKQVMEKLSSGWGAVVLVGIALGMAAYAIWRVVDAVWDLEAYGSEMKGWIARIGLVVSGLVHLGIGGIAVTALVARASSDGGTNKLVSTILSAPMGRIALGVIGLIVIGAGGYYLYKGLTKAYLKHLMANEVTRRANFVLQAGLAAQGVVVAIIGALIVYAAYRYDPSSAGGLGKVFDWVRGHPFGQFLTGAICVGLLGFAVFCFVNAVYRIVPRASDPDIETLKQSLESDD</sequence>
<feature type="transmembrane region" description="Helical" evidence="1">
    <location>
        <begin position="144"/>
        <end position="165"/>
    </location>
</feature>
<feature type="domain" description="DUF1206" evidence="2">
    <location>
        <begin position="22"/>
        <end position="87"/>
    </location>
</feature>
<feature type="transmembrane region" description="Helical" evidence="1">
    <location>
        <begin position="59"/>
        <end position="79"/>
    </location>
</feature>
<evidence type="ECO:0000256" key="1">
    <source>
        <dbReference type="SAM" id="Phobius"/>
    </source>
</evidence>
<accession>A0ABM6IFQ7</accession>
<keyword evidence="4" id="KW-1185">Reference proteome</keyword>
<proteinExistence type="predicted"/>
<name>A0ABM6IFQ7_9RHOB</name>
<dbReference type="InterPro" id="IPR009597">
    <property type="entry name" value="DUF1206"/>
</dbReference>